<dbReference type="EMBL" id="JARGYU010000002">
    <property type="protein sequence ID" value="MDZ5761480.1"/>
    <property type="molecule type" value="Genomic_DNA"/>
</dbReference>
<accession>A0AAE4VKW4</accession>
<feature type="coiled-coil region" evidence="1">
    <location>
        <begin position="84"/>
        <end position="114"/>
    </location>
</feature>
<keyword evidence="1" id="KW-0175">Coiled coil</keyword>
<keyword evidence="3" id="KW-1185">Reference proteome</keyword>
<dbReference type="Proteomes" id="UP001289135">
    <property type="component" value="Unassembled WGS sequence"/>
</dbReference>
<name>A0AAE4VKW4_9RICK</name>
<reference evidence="2" key="1">
    <citation type="submission" date="2023-02" db="EMBL/GenBank/DDBJ databases">
        <title>Host association and intracellularity evolved multiple times independently in the Rickettsiales.</title>
        <authorList>
            <person name="Castelli M."/>
            <person name="Nardi T."/>
            <person name="Gammuto L."/>
            <person name="Bellinzona G."/>
            <person name="Sabaneyeva E."/>
            <person name="Potekhin A."/>
            <person name="Serra V."/>
            <person name="Petroni G."/>
            <person name="Sassera D."/>
        </authorList>
    </citation>
    <scope>NUCLEOTIDE SEQUENCE</scope>
    <source>
        <strain evidence="2">USBL-36I1</strain>
    </source>
</reference>
<dbReference type="RefSeq" id="WP_322498902.1">
    <property type="nucleotide sequence ID" value="NZ_JARGYU010000002.1"/>
</dbReference>
<protein>
    <submittedName>
        <fullName evidence="2">Uncharacterized protein</fullName>
    </submittedName>
</protein>
<evidence type="ECO:0000313" key="3">
    <source>
        <dbReference type="Proteomes" id="UP001289135"/>
    </source>
</evidence>
<evidence type="ECO:0000313" key="2">
    <source>
        <dbReference type="EMBL" id="MDZ5761480.1"/>
    </source>
</evidence>
<comment type="caution">
    <text evidence="2">The sequence shown here is derived from an EMBL/GenBank/DDBJ whole genome shotgun (WGS) entry which is preliminary data.</text>
</comment>
<organism evidence="2 3">
    <name type="scientific">Lyticum sinuosum</name>
    <dbReference type="NCBI Taxonomy" id="1332059"/>
    <lineage>
        <taxon>Bacteria</taxon>
        <taxon>Pseudomonadati</taxon>
        <taxon>Pseudomonadota</taxon>
        <taxon>Alphaproteobacteria</taxon>
        <taxon>Rickettsiales</taxon>
        <taxon>Lyticum</taxon>
    </lineage>
</organism>
<dbReference type="AlphaFoldDB" id="A0AAE4VKW4"/>
<proteinExistence type="predicted"/>
<evidence type="ECO:0000256" key="1">
    <source>
        <dbReference type="SAM" id="Coils"/>
    </source>
</evidence>
<gene>
    <name evidence="2" type="ORF">Lyticum_00661</name>
</gene>
<sequence length="213" mass="25662">MQNNQKITQKQRKKDFLVLYELYVKYQKYNIIYINKDFQDRNFISIEIFFDISTLTNNISTDAYLGNLWNIYFKNNNGRENEFYKSCTIEINEIENKERNLKDNISVLHELNNDLNKLSEISLRYNISLDKFSSENNINSVFNTYSILQFRKQLTDALKNDSNDINNKFKPIKRILQYLIKGLFFTYEKLIKIPYKFLKNLFLKNSQNPEILH</sequence>